<proteinExistence type="predicted"/>
<evidence type="ECO:0008006" key="4">
    <source>
        <dbReference type="Google" id="ProtNLM"/>
    </source>
</evidence>
<gene>
    <name evidence="2" type="ORF">GUJ93_ZPchr0191g16376</name>
</gene>
<dbReference type="EMBL" id="JAAALK010000120">
    <property type="protein sequence ID" value="KAG8081626.1"/>
    <property type="molecule type" value="Genomic_DNA"/>
</dbReference>
<protein>
    <recommendedName>
        <fullName evidence="4">Serine-threonine/tyrosine-protein kinase catalytic domain-containing protein</fullName>
    </recommendedName>
</protein>
<accession>A0A8J5SUA5</accession>
<evidence type="ECO:0000313" key="3">
    <source>
        <dbReference type="Proteomes" id="UP000729402"/>
    </source>
</evidence>
<name>A0A8J5SUA5_ZIZPA</name>
<feature type="region of interest" description="Disordered" evidence="1">
    <location>
        <begin position="1"/>
        <end position="31"/>
    </location>
</feature>
<feature type="compositionally biased region" description="Polar residues" evidence="1">
    <location>
        <begin position="1"/>
        <end position="10"/>
    </location>
</feature>
<reference evidence="2" key="1">
    <citation type="journal article" date="2021" name="bioRxiv">
        <title>Whole Genome Assembly and Annotation of Northern Wild Rice, Zizania palustris L., Supports a Whole Genome Duplication in the Zizania Genus.</title>
        <authorList>
            <person name="Haas M."/>
            <person name="Kono T."/>
            <person name="Macchietto M."/>
            <person name="Millas R."/>
            <person name="McGilp L."/>
            <person name="Shao M."/>
            <person name="Duquette J."/>
            <person name="Hirsch C.N."/>
            <person name="Kimball J."/>
        </authorList>
    </citation>
    <scope>NUCLEOTIDE SEQUENCE</scope>
    <source>
        <tissue evidence="2">Fresh leaf tissue</tissue>
    </source>
</reference>
<evidence type="ECO:0000313" key="2">
    <source>
        <dbReference type="EMBL" id="KAG8081626.1"/>
    </source>
</evidence>
<evidence type="ECO:0000256" key="1">
    <source>
        <dbReference type="SAM" id="MobiDB-lite"/>
    </source>
</evidence>
<dbReference type="Proteomes" id="UP000729402">
    <property type="component" value="Unassembled WGS sequence"/>
</dbReference>
<dbReference type="AlphaFoldDB" id="A0A8J5SUA5"/>
<keyword evidence="3" id="KW-1185">Reference proteome</keyword>
<sequence length="134" mass="14995">MRWASVTANQRVRRRHGRSPSRVYTSSVPSRTGVHGTLFPRQVLRQERRREAAQLGRGWLLDAGGDRHLRKSLEEVAAVWQNLDHPNITKFIGVSMGTSNLMIPPSDDDARNNGDVPPPDRACCVVVEFLTGEP</sequence>
<dbReference type="OrthoDB" id="4062651at2759"/>
<reference evidence="2" key="2">
    <citation type="submission" date="2021-02" db="EMBL/GenBank/DDBJ databases">
        <authorList>
            <person name="Kimball J.A."/>
            <person name="Haas M.W."/>
            <person name="Macchietto M."/>
            <person name="Kono T."/>
            <person name="Duquette J."/>
            <person name="Shao M."/>
        </authorList>
    </citation>
    <scope>NUCLEOTIDE SEQUENCE</scope>
    <source>
        <tissue evidence="2">Fresh leaf tissue</tissue>
    </source>
</reference>
<organism evidence="2 3">
    <name type="scientific">Zizania palustris</name>
    <name type="common">Northern wild rice</name>
    <dbReference type="NCBI Taxonomy" id="103762"/>
    <lineage>
        <taxon>Eukaryota</taxon>
        <taxon>Viridiplantae</taxon>
        <taxon>Streptophyta</taxon>
        <taxon>Embryophyta</taxon>
        <taxon>Tracheophyta</taxon>
        <taxon>Spermatophyta</taxon>
        <taxon>Magnoliopsida</taxon>
        <taxon>Liliopsida</taxon>
        <taxon>Poales</taxon>
        <taxon>Poaceae</taxon>
        <taxon>BOP clade</taxon>
        <taxon>Oryzoideae</taxon>
        <taxon>Oryzeae</taxon>
        <taxon>Zizaniinae</taxon>
        <taxon>Zizania</taxon>
    </lineage>
</organism>
<comment type="caution">
    <text evidence="2">The sequence shown here is derived from an EMBL/GenBank/DDBJ whole genome shotgun (WGS) entry which is preliminary data.</text>
</comment>